<proteinExistence type="predicted"/>
<evidence type="ECO:0000313" key="2">
    <source>
        <dbReference type="EMBL" id="MBB5987322.1"/>
    </source>
</evidence>
<keyword evidence="3" id="KW-1185">Reference proteome</keyword>
<feature type="domain" description="YdhG-like" evidence="1">
    <location>
        <begin position="10"/>
        <end position="60"/>
    </location>
</feature>
<dbReference type="Pfam" id="PF08818">
    <property type="entry name" value="DUF1801"/>
    <property type="match status" value="1"/>
</dbReference>
<dbReference type="EMBL" id="JACHKA010000001">
    <property type="protein sequence ID" value="MBB5987322.1"/>
    <property type="molecule type" value="Genomic_DNA"/>
</dbReference>
<gene>
    <name evidence="2" type="ORF">HNP60_003296</name>
</gene>
<evidence type="ECO:0000313" key="3">
    <source>
        <dbReference type="Proteomes" id="UP001138540"/>
    </source>
</evidence>
<comment type="caution">
    <text evidence="2">The sequence shown here is derived from an EMBL/GenBank/DDBJ whole genome shotgun (WGS) entry which is preliminary data.</text>
</comment>
<dbReference type="Proteomes" id="UP001138540">
    <property type="component" value="Unassembled WGS sequence"/>
</dbReference>
<name>A0ABR6NKY5_9SPHN</name>
<reference evidence="2 3" key="1">
    <citation type="submission" date="2020-08" db="EMBL/GenBank/DDBJ databases">
        <title>Exploring microbial biodiversity for novel pathways involved in the catabolism of aromatic compounds derived from lignin.</title>
        <authorList>
            <person name="Elkins J."/>
        </authorList>
    </citation>
    <scope>NUCLEOTIDE SEQUENCE [LARGE SCALE GENOMIC DNA]</scope>
    <source>
        <strain evidence="2 3">B1D3A</strain>
    </source>
</reference>
<sequence>MCRIGFSPRKANLVLYVLAGSADAQPLLARLGKHKTGKACLYINRLDDVDMAVLEQIVRAGWAEMAARHPA</sequence>
<organism evidence="2 3">
    <name type="scientific">Sphingobium lignivorans</name>
    <dbReference type="NCBI Taxonomy" id="2735886"/>
    <lineage>
        <taxon>Bacteria</taxon>
        <taxon>Pseudomonadati</taxon>
        <taxon>Pseudomonadota</taxon>
        <taxon>Alphaproteobacteria</taxon>
        <taxon>Sphingomonadales</taxon>
        <taxon>Sphingomonadaceae</taxon>
        <taxon>Sphingobium</taxon>
    </lineage>
</organism>
<dbReference type="InterPro" id="IPR014922">
    <property type="entry name" value="YdhG-like"/>
</dbReference>
<accession>A0ABR6NKY5</accession>
<evidence type="ECO:0000259" key="1">
    <source>
        <dbReference type="Pfam" id="PF08818"/>
    </source>
</evidence>
<protein>
    <recommendedName>
        <fullName evidence="1">YdhG-like domain-containing protein</fullName>
    </recommendedName>
</protein>
<dbReference type="RefSeq" id="WP_338056732.1">
    <property type="nucleotide sequence ID" value="NZ_JACHKA010000001.1"/>
</dbReference>